<reference evidence="3" key="1">
    <citation type="journal article" date="2019" name="Int. J. Syst. Evol. Microbiol.">
        <title>The Global Catalogue of Microorganisms (GCM) 10K type strain sequencing project: providing services to taxonomists for standard genome sequencing and annotation.</title>
        <authorList>
            <consortium name="The Broad Institute Genomics Platform"/>
            <consortium name="The Broad Institute Genome Sequencing Center for Infectious Disease"/>
            <person name="Wu L."/>
            <person name="Ma J."/>
        </authorList>
    </citation>
    <scope>NUCLEOTIDE SEQUENCE [LARGE SCALE GENOMIC DNA]</scope>
    <source>
        <strain evidence="3">JCM 14306</strain>
    </source>
</reference>
<dbReference type="Proteomes" id="UP001501319">
    <property type="component" value="Unassembled WGS sequence"/>
</dbReference>
<keyword evidence="1" id="KW-0472">Membrane</keyword>
<evidence type="ECO:0000313" key="3">
    <source>
        <dbReference type="Proteomes" id="UP001501319"/>
    </source>
</evidence>
<protein>
    <recommendedName>
        <fullName evidence="4">5,10-methylene-tetrahydrofolate dehydrogenase</fullName>
    </recommendedName>
</protein>
<evidence type="ECO:0000256" key="1">
    <source>
        <dbReference type="SAM" id="Phobius"/>
    </source>
</evidence>
<feature type="transmembrane region" description="Helical" evidence="1">
    <location>
        <begin position="242"/>
        <end position="263"/>
    </location>
</feature>
<name>A0ABP4QTL0_9ACTN</name>
<keyword evidence="3" id="KW-1185">Reference proteome</keyword>
<evidence type="ECO:0000313" key="2">
    <source>
        <dbReference type="EMBL" id="GAA1619747.1"/>
    </source>
</evidence>
<organism evidence="2 3">
    <name type="scientific">Kribbella alba</name>
    <dbReference type="NCBI Taxonomy" id="190197"/>
    <lineage>
        <taxon>Bacteria</taxon>
        <taxon>Bacillati</taxon>
        <taxon>Actinomycetota</taxon>
        <taxon>Actinomycetes</taxon>
        <taxon>Propionibacteriales</taxon>
        <taxon>Kribbellaceae</taxon>
        <taxon>Kribbella</taxon>
    </lineage>
</organism>
<sequence length="372" mass="39961">MEEETADKHVLTVGLVAAPGLPRDLADGLASRLTKQLAEHTPDVEWRVDVLTEPLAGAAAMDVDLVKVAREHLVDQDWQFAVCLTTLPLRIGRRPVTAYASVPLGVGVVSVPAFGAVEVEDRVAEAVVRLVEGLASDKGTNTRNSEGGRSRRARLGVRLRDLRQLSSPVGYPVTDRDTVRFVTATGPGNLRLLLGMVRANRPWRLIIGLSRALVAALGTGAFGLTSPAIWRIGDAMSWPRLLALGFFSVSAITITLIVAHGLWEHARSPVARGRVRLVNVATTTTIVLGALTLFAALLVITTFCDTALLLDPVLERELGHAPTTQNYLRIAWLVSCMATLGGALGAVVESDLTVHQATYGYRAQNHSETERG</sequence>
<proteinExistence type="predicted"/>
<feature type="transmembrane region" description="Helical" evidence="1">
    <location>
        <begin position="205"/>
        <end position="230"/>
    </location>
</feature>
<gene>
    <name evidence="2" type="ORF">GCM10009744_03090</name>
</gene>
<feature type="transmembrane region" description="Helical" evidence="1">
    <location>
        <begin position="284"/>
        <end position="310"/>
    </location>
</feature>
<keyword evidence="1" id="KW-1133">Transmembrane helix</keyword>
<dbReference type="RefSeq" id="WP_344107757.1">
    <property type="nucleotide sequence ID" value="NZ_BAAANE010000001.1"/>
</dbReference>
<dbReference type="EMBL" id="BAAANE010000001">
    <property type="protein sequence ID" value="GAA1619747.1"/>
    <property type="molecule type" value="Genomic_DNA"/>
</dbReference>
<evidence type="ECO:0008006" key="4">
    <source>
        <dbReference type="Google" id="ProtNLM"/>
    </source>
</evidence>
<keyword evidence="1" id="KW-0812">Transmembrane</keyword>
<comment type="caution">
    <text evidence="2">The sequence shown here is derived from an EMBL/GenBank/DDBJ whole genome shotgun (WGS) entry which is preliminary data.</text>
</comment>
<feature type="transmembrane region" description="Helical" evidence="1">
    <location>
        <begin position="330"/>
        <end position="348"/>
    </location>
</feature>
<accession>A0ABP4QTL0</accession>